<evidence type="ECO:0000313" key="3">
    <source>
        <dbReference type="EMBL" id="GEQ35830.1"/>
    </source>
</evidence>
<comment type="caution">
    <text evidence="3">The sequence shown here is derived from an EMBL/GenBank/DDBJ whole genome shotgun (WGS) entry which is preliminary data.</text>
</comment>
<protein>
    <submittedName>
        <fullName evidence="3">Galactitol-specific PTS system IIB component</fullName>
    </submittedName>
</protein>
<dbReference type="RefSeq" id="WP_091760516.1">
    <property type="nucleotide sequence ID" value="NZ_BJVX01000006.1"/>
</dbReference>
<evidence type="ECO:0000313" key="4">
    <source>
        <dbReference type="Proteomes" id="UP000887127"/>
    </source>
</evidence>
<accession>A0AAV3WQX9</accession>
<dbReference type="GeneID" id="96911063"/>
<evidence type="ECO:0000256" key="1">
    <source>
        <dbReference type="ARBA" id="ARBA00022679"/>
    </source>
</evidence>
<gene>
    <name evidence="3" type="ORF">M132T_13380</name>
</gene>
<dbReference type="SUPFAM" id="SSF52794">
    <property type="entry name" value="PTS system IIB component-like"/>
    <property type="match status" value="1"/>
</dbReference>
<name>A0AAV3WQX9_9LACT</name>
<dbReference type="GO" id="GO:0008982">
    <property type="term" value="F:protein-N(PI)-phosphohistidine-sugar phosphotransferase activity"/>
    <property type="evidence" value="ECO:0007669"/>
    <property type="project" value="InterPro"/>
</dbReference>
<evidence type="ECO:0000259" key="2">
    <source>
        <dbReference type="PROSITE" id="PS51099"/>
    </source>
</evidence>
<dbReference type="CDD" id="cd05566">
    <property type="entry name" value="PTS_IIB_galactitol"/>
    <property type="match status" value="1"/>
</dbReference>
<dbReference type="GO" id="GO:0009401">
    <property type="term" value="P:phosphoenolpyruvate-dependent sugar phosphotransferase system"/>
    <property type="evidence" value="ECO:0007669"/>
    <property type="project" value="InterPro"/>
</dbReference>
<dbReference type="Proteomes" id="UP000887127">
    <property type="component" value="Unassembled WGS sequence"/>
</dbReference>
<proteinExistence type="predicted"/>
<dbReference type="AlphaFoldDB" id="A0AAV3WQX9"/>
<dbReference type="EMBL" id="BKBI01000008">
    <property type="protein sequence ID" value="GEQ35830.1"/>
    <property type="molecule type" value="Genomic_DNA"/>
</dbReference>
<dbReference type="Pfam" id="PF02302">
    <property type="entry name" value="PTS_IIB"/>
    <property type="match status" value="1"/>
</dbReference>
<sequence>MKRVLVACGNGIATSTVVASKIREYAEEKGIALQTDQCKLMEVPGKASSYDLVVTTGTFGGDVDTPVVRAISLLTGIGQEDTLQEIITKLEQ</sequence>
<organism evidence="3 4">
    <name type="scientific">Marinilactibacillus psychrotolerans</name>
    <dbReference type="NCBI Taxonomy" id="191770"/>
    <lineage>
        <taxon>Bacteria</taxon>
        <taxon>Bacillati</taxon>
        <taxon>Bacillota</taxon>
        <taxon>Bacilli</taxon>
        <taxon>Lactobacillales</taxon>
        <taxon>Carnobacteriaceae</taxon>
        <taxon>Marinilactibacillus</taxon>
    </lineage>
</organism>
<keyword evidence="1" id="KW-0808">Transferase</keyword>
<reference evidence="3" key="1">
    <citation type="submission" date="2019-08" db="EMBL/GenBank/DDBJ databases">
        <title>Marinilactibacillus psychrotolerans M13-2T whole genome sequencing project.</title>
        <authorList>
            <person name="Ishikawa M."/>
            <person name="Suzuki T."/>
            <person name="Matsutani M."/>
        </authorList>
    </citation>
    <scope>NUCLEOTIDE SEQUENCE</scope>
    <source>
        <strain evidence="3">M13-2T</strain>
    </source>
</reference>
<dbReference type="InterPro" id="IPR013011">
    <property type="entry name" value="PTS_EIIB_2"/>
</dbReference>
<feature type="domain" description="PTS EIIB type-2" evidence="2">
    <location>
        <begin position="2"/>
        <end position="92"/>
    </location>
</feature>
<dbReference type="PROSITE" id="PS51099">
    <property type="entry name" value="PTS_EIIB_TYPE_2"/>
    <property type="match status" value="1"/>
</dbReference>
<dbReference type="InterPro" id="IPR003501">
    <property type="entry name" value="PTS_EIIB_2/3"/>
</dbReference>
<dbReference type="InterPro" id="IPR036095">
    <property type="entry name" value="PTS_EIIB-like_sf"/>
</dbReference>
<dbReference type="Gene3D" id="3.40.50.2300">
    <property type="match status" value="1"/>
</dbReference>